<dbReference type="PROSITE" id="PS52016">
    <property type="entry name" value="TONB_DEPENDENT_REC_3"/>
    <property type="match status" value="1"/>
</dbReference>
<reference evidence="12 13" key="1">
    <citation type="submission" date="2022-12" db="EMBL/GenBank/DDBJ databases">
        <title>Two new species, Stenotrophomonas aracearum and Stenotrophomonas oahuensis, isolated from Anthurium (Araceae family) in Hawaii.</title>
        <authorList>
            <person name="Chunag S.C."/>
            <person name="Dobhal S."/>
            <person name="Alvarez A."/>
            <person name="Arif M."/>
        </authorList>
    </citation>
    <scope>NUCLEOTIDE SEQUENCE [LARGE SCALE GENOMIC DNA]</scope>
    <source>
        <strain evidence="12 13">A5586</strain>
    </source>
</reference>
<dbReference type="InterPro" id="IPR000531">
    <property type="entry name" value="Beta-barrel_TonB"/>
</dbReference>
<evidence type="ECO:0000256" key="3">
    <source>
        <dbReference type="ARBA" id="ARBA00022452"/>
    </source>
</evidence>
<keyword evidence="6 8" id="KW-0472">Membrane</keyword>
<dbReference type="SUPFAM" id="SSF56935">
    <property type="entry name" value="Porins"/>
    <property type="match status" value="1"/>
</dbReference>
<evidence type="ECO:0000256" key="2">
    <source>
        <dbReference type="ARBA" id="ARBA00022448"/>
    </source>
</evidence>
<feature type="domain" description="TonB-dependent receptor-like beta-barrel" evidence="10">
    <location>
        <begin position="298"/>
        <end position="722"/>
    </location>
</feature>
<dbReference type="PANTHER" id="PTHR30069">
    <property type="entry name" value="TONB-DEPENDENT OUTER MEMBRANE RECEPTOR"/>
    <property type="match status" value="1"/>
</dbReference>
<evidence type="ECO:0000256" key="4">
    <source>
        <dbReference type="ARBA" id="ARBA00022692"/>
    </source>
</evidence>
<accession>A0ABY9YN62</accession>
<evidence type="ECO:0000256" key="1">
    <source>
        <dbReference type="ARBA" id="ARBA00004571"/>
    </source>
</evidence>
<evidence type="ECO:0000256" key="5">
    <source>
        <dbReference type="ARBA" id="ARBA00023077"/>
    </source>
</evidence>
<evidence type="ECO:0000313" key="12">
    <source>
        <dbReference type="EMBL" id="WNH52158.1"/>
    </source>
</evidence>
<keyword evidence="2 8" id="KW-0813">Transport</keyword>
<keyword evidence="13" id="KW-1185">Reference proteome</keyword>
<dbReference type="InterPro" id="IPR012910">
    <property type="entry name" value="Plug_dom"/>
</dbReference>
<dbReference type="InterPro" id="IPR037066">
    <property type="entry name" value="Plug_dom_sf"/>
</dbReference>
<dbReference type="Proteomes" id="UP001302072">
    <property type="component" value="Chromosome"/>
</dbReference>
<keyword evidence="12" id="KW-0675">Receptor</keyword>
<keyword evidence="7 8" id="KW-0998">Cell outer membrane</keyword>
<evidence type="ECO:0000313" key="13">
    <source>
        <dbReference type="Proteomes" id="UP001302072"/>
    </source>
</evidence>
<dbReference type="EMBL" id="CP115541">
    <property type="protein sequence ID" value="WNH52158.1"/>
    <property type="molecule type" value="Genomic_DNA"/>
</dbReference>
<gene>
    <name evidence="12" type="ORF">PDM29_17740</name>
</gene>
<name>A0ABY9YN62_9GAMM</name>
<keyword evidence="5 9" id="KW-0798">TonB box</keyword>
<dbReference type="InterPro" id="IPR036942">
    <property type="entry name" value="Beta-barrel_TonB_sf"/>
</dbReference>
<proteinExistence type="inferred from homology"/>
<evidence type="ECO:0000256" key="8">
    <source>
        <dbReference type="PROSITE-ProRule" id="PRU01360"/>
    </source>
</evidence>
<keyword evidence="4 8" id="KW-0812">Transmembrane</keyword>
<dbReference type="Pfam" id="PF00593">
    <property type="entry name" value="TonB_dep_Rec_b-barrel"/>
    <property type="match status" value="1"/>
</dbReference>
<dbReference type="InterPro" id="IPR039426">
    <property type="entry name" value="TonB-dep_rcpt-like"/>
</dbReference>
<comment type="similarity">
    <text evidence="8 9">Belongs to the TonB-dependent receptor family.</text>
</comment>
<evidence type="ECO:0000256" key="7">
    <source>
        <dbReference type="ARBA" id="ARBA00023237"/>
    </source>
</evidence>
<sequence>MLCYYIHIIPNEPDEAPRPVVRHCQPDVRPACASAEDTVTRTPVELDELRVTAEKGRRTALAPLPTDILSGDALMHRRQGGLGETLAGLPGVHLDNFGGGASRPVIRGQTLPRIEILSDGAPVFDASSVSPDHAIGTDPLLLDAIEVIRGPAAVLYGGSAMNGAVNLIDGRIPTRLPENGVTGAAEVRLGSGDQEKTGVGRITAGVGQVGLHAEVARHNADDYDIPGGTLQDSFAEGTTASAGASWITERGYIGAAFTRQDSKYGLPGHSHKNGVCHTHGIDLHCEAHGSYEDPFGSSDDHTAYIKVRSERTDIRADYDDPMPGFAHIRLRLSHTDYQHDEIDGPALFNRYTNEVDDGRIELTHKPLFGFTGTFGVQYTEGTFGGLNVNNLHVAFPENGYGFVPPNYQKTRNKAVLLSESRSFGPIDLDIGLRKDWREIRVPVPEFRVNFTPFYEELFASWYGPDWKNVIRESDVEIFQTRNPTTRQNPFSASLGATWNIRDGYSASLNIARTERAPSVRELYAYGNNLASNSYEVGLVRSGSVSDTFPDSRTDVLETTRSVDLIFCKVGGVLEYEVGVFHQDIKDYVFARLIETENETGVPHNYLLYTAADATLEGVDGQISLQYGAGHRTTLFGDYVRADLKSEDDNLPRIPPGRLGVRHAWSSGPYSLDAEYYHTYAQNRIASYETRTKGYDMLNATFAYRLELTERQAAEFYVRATNLLNREAYVHTSFVKDQSPLRGRSMVLGVRYTF</sequence>
<evidence type="ECO:0000256" key="9">
    <source>
        <dbReference type="RuleBase" id="RU003357"/>
    </source>
</evidence>
<evidence type="ECO:0000259" key="10">
    <source>
        <dbReference type="Pfam" id="PF00593"/>
    </source>
</evidence>
<keyword evidence="3 8" id="KW-1134">Transmembrane beta strand</keyword>
<dbReference type="Pfam" id="PF07715">
    <property type="entry name" value="Plug"/>
    <property type="match status" value="1"/>
</dbReference>
<evidence type="ECO:0000259" key="11">
    <source>
        <dbReference type="Pfam" id="PF07715"/>
    </source>
</evidence>
<feature type="domain" description="TonB-dependent receptor plug" evidence="11">
    <location>
        <begin position="63"/>
        <end position="164"/>
    </location>
</feature>
<organism evidence="12 13">
    <name type="scientific">Stenotrophomonas oahuensis</name>
    <dbReference type="NCBI Taxonomy" id="3003271"/>
    <lineage>
        <taxon>Bacteria</taxon>
        <taxon>Pseudomonadati</taxon>
        <taxon>Pseudomonadota</taxon>
        <taxon>Gammaproteobacteria</taxon>
        <taxon>Lysobacterales</taxon>
        <taxon>Lysobacteraceae</taxon>
        <taxon>Stenotrophomonas</taxon>
    </lineage>
</organism>
<comment type="subcellular location">
    <subcellularLocation>
        <location evidence="1 8">Cell outer membrane</location>
        <topology evidence="1 8">Multi-pass membrane protein</topology>
    </subcellularLocation>
</comment>
<protein>
    <submittedName>
        <fullName evidence="12">TonB-dependent receptor</fullName>
    </submittedName>
</protein>
<dbReference type="PANTHER" id="PTHR30069:SF40">
    <property type="entry name" value="TONB-DEPENDENT RECEPTOR NMB0964-RELATED"/>
    <property type="match status" value="1"/>
</dbReference>
<evidence type="ECO:0000256" key="6">
    <source>
        <dbReference type="ARBA" id="ARBA00023136"/>
    </source>
</evidence>
<dbReference type="Gene3D" id="2.40.170.20">
    <property type="entry name" value="TonB-dependent receptor, beta-barrel domain"/>
    <property type="match status" value="1"/>
</dbReference>
<dbReference type="Gene3D" id="2.170.130.10">
    <property type="entry name" value="TonB-dependent receptor, plug domain"/>
    <property type="match status" value="1"/>
</dbReference>